<dbReference type="SMART" id="SM00862">
    <property type="entry name" value="Trans_reg_C"/>
    <property type="match status" value="1"/>
</dbReference>
<dbReference type="PANTHER" id="PTHR12558">
    <property type="entry name" value="CELL DIVISION CYCLE 16,23,27"/>
    <property type="match status" value="1"/>
</dbReference>
<dbReference type="SUPFAM" id="SSF46894">
    <property type="entry name" value="C-terminal effector domain of the bipartite response regulators"/>
    <property type="match status" value="1"/>
</dbReference>
<dbReference type="SUPFAM" id="SSF48452">
    <property type="entry name" value="TPR-like"/>
    <property type="match status" value="1"/>
</dbReference>
<dbReference type="InterPro" id="IPR036388">
    <property type="entry name" value="WH-like_DNA-bd_sf"/>
</dbReference>
<sequence length="508" mass="55530">MTGNLSFPGFELRPAERVLLIEGQVTPVGARAFDVLAFLAANRDRVVSKDELLDHVWPGVVVEDGNLTVQVSALRKLLGKGIISTVTGFGYRFTPPEGAGAPRPSEGPPLSDKPSLAVLPFANLSGDMSQEYFVDGVVGDIINGLSRVRAFFVIAQNSSFTFKGRNVSVGEVGRELGVRYVLEGSFQQAGQMLRVSTQLVEAETGRMIWSARFDGARDDVFALQDKITESVVAAIEPKLIMAEIERAKAKPTASLQAYDFCLQALPSALACFSLPVFDEALRLLCLAIKADPDYSYSKALYAYAHLVAASNRLIHREREKAAIPYAQAALEHHMDDPATLAYAGVALAFLGRRFDPAMDALDHALLLSPNSTIVLRSAGYVRLYRAEPDQAILHFQRSMRLNALDPQIAIDQTGLGLALMQKQQYAQAEDYFRRSLAGMPGFQTALRGLMQCYFKLGRMDALQEAGDRLRSIHPDLTLAAVRESNPVVDRGFVEEMCDALRAAGFPEA</sequence>
<dbReference type="Gene3D" id="3.40.50.10070">
    <property type="entry name" value="TolB, N-terminal domain"/>
    <property type="match status" value="1"/>
</dbReference>
<dbReference type="InterPro" id="IPR016032">
    <property type="entry name" value="Sig_transdc_resp-reg_C-effctor"/>
</dbReference>
<feature type="domain" description="OmpR/PhoB-type" evidence="3">
    <location>
        <begin position="2"/>
        <end position="95"/>
    </location>
</feature>
<keyword evidence="1 2" id="KW-0238">DNA-binding</keyword>
<evidence type="ECO:0000313" key="5">
    <source>
        <dbReference type="Proteomes" id="UP001597151"/>
    </source>
</evidence>
<dbReference type="PROSITE" id="PS51755">
    <property type="entry name" value="OMPR_PHOB"/>
    <property type="match status" value="1"/>
</dbReference>
<dbReference type="InterPro" id="IPR019734">
    <property type="entry name" value="TPR_rpt"/>
</dbReference>
<feature type="DNA-binding region" description="OmpR/PhoB-type" evidence="2">
    <location>
        <begin position="2"/>
        <end position="95"/>
    </location>
</feature>
<evidence type="ECO:0000256" key="2">
    <source>
        <dbReference type="PROSITE-ProRule" id="PRU01091"/>
    </source>
</evidence>
<gene>
    <name evidence="4" type="ORF">ACFQ3C_06860</name>
</gene>
<dbReference type="Gene3D" id="1.10.10.10">
    <property type="entry name" value="Winged helix-like DNA-binding domain superfamily/Winged helix DNA-binding domain"/>
    <property type="match status" value="1"/>
</dbReference>
<dbReference type="RefSeq" id="WP_380789840.1">
    <property type="nucleotide sequence ID" value="NZ_JBHTKR010000003.1"/>
</dbReference>
<dbReference type="InterPro" id="IPR011990">
    <property type="entry name" value="TPR-like_helical_dom_sf"/>
</dbReference>
<dbReference type="SMART" id="SM00028">
    <property type="entry name" value="TPR"/>
    <property type="match status" value="3"/>
</dbReference>
<reference evidence="5" key="1">
    <citation type="journal article" date="2019" name="Int. J. Syst. Evol. Microbiol.">
        <title>The Global Catalogue of Microorganisms (GCM) 10K type strain sequencing project: providing services to taxonomists for standard genome sequencing and annotation.</title>
        <authorList>
            <consortium name="The Broad Institute Genomics Platform"/>
            <consortium name="The Broad Institute Genome Sequencing Center for Infectious Disease"/>
            <person name="Wu L."/>
            <person name="Ma J."/>
        </authorList>
    </citation>
    <scope>NUCLEOTIDE SEQUENCE [LARGE SCALE GENOMIC DNA]</scope>
    <source>
        <strain evidence="5">CCUG 55328</strain>
    </source>
</reference>
<dbReference type="CDD" id="cd00383">
    <property type="entry name" value="trans_reg_C"/>
    <property type="match status" value="1"/>
</dbReference>
<evidence type="ECO:0000256" key="1">
    <source>
        <dbReference type="ARBA" id="ARBA00023125"/>
    </source>
</evidence>
<evidence type="ECO:0000313" key="4">
    <source>
        <dbReference type="EMBL" id="MFD1194384.1"/>
    </source>
</evidence>
<proteinExistence type="predicted"/>
<name>A0ABW3TB18_9RHOB</name>
<accession>A0ABW3TB18</accession>
<protein>
    <submittedName>
        <fullName evidence="4">Winged helix-turn-helix domain-containing tetratricopeptide repeat protein</fullName>
    </submittedName>
</protein>
<comment type="caution">
    <text evidence="4">The sequence shown here is derived from an EMBL/GenBank/DDBJ whole genome shotgun (WGS) entry which is preliminary data.</text>
</comment>
<dbReference type="Gene3D" id="1.25.40.10">
    <property type="entry name" value="Tetratricopeptide repeat domain"/>
    <property type="match status" value="1"/>
</dbReference>
<dbReference type="Pfam" id="PF14559">
    <property type="entry name" value="TPR_19"/>
    <property type="match status" value="1"/>
</dbReference>
<keyword evidence="5" id="KW-1185">Reference proteome</keyword>
<evidence type="ECO:0000259" key="3">
    <source>
        <dbReference type="PROSITE" id="PS51755"/>
    </source>
</evidence>
<dbReference type="InterPro" id="IPR001867">
    <property type="entry name" value="OmpR/PhoB-type_DNA-bd"/>
</dbReference>
<dbReference type="PANTHER" id="PTHR12558:SF13">
    <property type="entry name" value="CELL DIVISION CYCLE PROTEIN 27 HOMOLOG"/>
    <property type="match status" value="1"/>
</dbReference>
<dbReference type="Proteomes" id="UP001597151">
    <property type="component" value="Unassembled WGS sequence"/>
</dbReference>
<organism evidence="4 5">
    <name type="scientific">Seohaeicola saemankumensis</name>
    <dbReference type="NCBI Taxonomy" id="481181"/>
    <lineage>
        <taxon>Bacteria</taxon>
        <taxon>Pseudomonadati</taxon>
        <taxon>Pseudomonadota</taxon>
        <taxon>Alphaproteobacteria</taxon>
        <taxon>Rhodobacterales</taxon>
        <taxon>Roseobacteraceae</taxon>
        <taxon>Seohaeicola</taxon>
    </lineage>
</organism>
<dbReference type="Pfam" id="PF00486">
    <property type="entry name" value="Trans_reg_C"/>
    <property type="match status" value="1"/>
</dbReference>
<dbReference type="EMBL" id="JBHTKR010000003">
    <property type="protein sequence ID" value="MFD1194384.1"/>
    <property type="molecule type" value="Genomic_DNA"/>
</dbReference>